<sequence length="207" mass="24493">MAMEFLVNRLKALFIFLLSIFKRALCCLRRRRRSSCDSIPLSAVGVIPNSLNNKVEQENWEQWDENPVVVVSNKPCNTVQSKIEQYRQQIAKVPEAGEETQIDFFQDMTPKITKQKKILLRDPKTEETSMNLSKFAIASERVPTNELETWDENATGWEEETVEEFGDPTEEIREQRRRERERRLYEQHQRRMDYNFRPPPLGEKINS</sequence>
<feature type="compositionally biased region" description="Acidic residues" evidence="1">
    <location>
        <begin position="157"/>
        <end position="169"/>
    </location>
</feature>
<dbReference type="OrthoDB" id="10017216at2759"/>
<evidence type="ECO:0008006" key="4">
    <source>
        <dbReference type="Google" id="ProtNLM"/>
    </source>
</evidence>
<evidence type="ECO:0000313" key="3">
    <source>
        <dbReference type="Proteomes" id="UP000729913"/>
    </source>
</evidence>
<accession>A0A8J5UU73</accession>
<dbReference type="InterPro" id="IPR017025">
    <property type="entry name" value="Cancer-assoc_antigen_RCAS1"/>
</dbReference>
<name>A0A8J5UU73_9HYME</name>
<dbReference type="PIRSF" id="PIRSF034247">
    <property type="entry name" value="RCAS1"/>
    <property type="match status" value="1"/>
</dbReference>
<comment type="caution">
    <text evidence="2">The sequence shown here is derived from an EMBL/GenBank/DDBJ whole genome shotgun (WGS) entry which is preliminary data.</text>
</comment>
<dbReference type="PANTHER" id="PTHR15208">
    <property type="entry name" value="RECEPTOR-BINDING CANCER ANTIGEN EXPRESSED ON SISO CELLS CANCER ASSOCIATED SURFACE ANTIGEN RCAS1 ESTROGEN RECEPTOR-BINDING FRAGMENT- ASSOCIATED GENE 9 PROTEIN"/>
    <property type="match status" value="1"/>
</dbReference>
<dbReference type="PANTHER" id="PTHR15208:SF2">
    <property type="entry name" value="RECEPTOR-BINDING CANCER ANTIGEN EXPRESSED ON SISO CELLS"/>
    <property type="match status" value="1"/>
</dbReference>
<reference evidence="2" key="1">
    <citation type="submission" date="2020-03" db="EMBL/GenBank/DDBJ databases">
        <authorList>
            <person name="Chebbi M.A."/>
            <person name="Drezen J.M."/>
        </authorList>
    </citation>
    <scope>NUCLEOTIDE SEQUENCE</scope>
    <source>
        <tissue evidence="2">Whole body</tissue>
    </source>
</reference>
<dbReference type="Proteomes" id="UP000729913">
    <property type="component" value="Unassembled WGS sequence"/>
</dbReference>
<feature type="compositionally biased region" description="Basic and acidic residues" evidence="1">
    <location>
        <begin position="170"/>
        <end position="184"/>
    </location>
</feature>
<feature type="region of interest" description="Disordered" evidence="1">
    <location>
        <begin position="157"/>
        <end position="184"/>
    </location>
</feature>
<gene>
    <name evidence="2" type="ORF">G9C98_004012</name>
</gene>
<organism evidence="2 3">
    <name type="scientific">Cotesia typhae</name>
    <dbReference type="NCBI Taxonomy" id="2053667"/>
    <lineage>
        <taxon>Eukaryota</taxon>
        <taxon>Metazoa</taxon>
        <taxon>Ecdysozoa</taxon>
        <taxon>Arthropoda</taxon>
        <taxon>Hexapoda</taxon>
        <taxon>Insecta</taxon>
        <taxon>Pterygota</taxon>
        <taxon>Neoptera</taxon>
        <taxon>Endopterygota</taxon>
        <taxon>Hymenoptera</taxon>
        <taxon>Apocrita</taxon>
        <taxon>Ichneumonoidea</taxon>
        <taxon>Braconidae</taxon>
        <taxon>Microgastrinae</taxon>
        <taxon>Cotesia</taxon>
    </lineage>
</organism>
<evidence type="ECO:0000256" key="1">
    <source>
        <dbReference type="SAM" id="MobiDB-lite"/>
    </source>
</evidence>
<dbReference type="AlphaFoldDB" id="A0A8J5UU73"/>
<evidence type="ECO:0000313" key="2">
    <source>
        <dbReference type="EMBL" id="KAG8036690.1"/>
    </source>
</evidence>
<protein>
    <recommendedName>
        <fullName evidence="4">Receptor-binding cancer antigen expressed on SiSo cells</fullName>
    </recommendedName>
</protein>
<dbReference type="GO" id="GO:0030141">
    <property type="term" value="C:secretory granule"/>
    <property type="evidence" value="ECO:0007669"/>
    <property type="project" value="TreeGrafter"/>
</dbReference>
<reference evidence="2" key="2">
    <citation type="submission" date="2021-04" db="EMBL/GenBank/DDBJ databases">
        <title>Genome-wide patterns of bracovirus chromosomal integration into multiple host tissues during parasitism.</title>
        <authorList>
            <person name="Chebbi M.A.C."/>
        </authorList>
    </citation>
    <scope>NUCLEOTIDE SEQUENCE</scope>
    <source>
        <tissue evidence="2">Whole body</tissue>
    </source>
</reference>
<dbReference type="EMBL" id="JAAOIC020000048">
    <property type="protein sequence ID" value="KAG8036690.1"/>
    <property type="molecule type" value="Genomic_DNA"/>
</dbReference>
<keyword evidence="3" id="KW-1185">Reference proteome</keyword>
<proteinExistence type="predicted"/>